<dbReference type="Gene3D" id="3.40.50.300">
    <property type="entry name" value="P-loop containing nucleotide triphosphate hydrolases"/>
    <property type="match status" value="1"/>
</dbReference>
<organism evidence="1 2">
    <name type="scientific">Parelaphostrongylus tenuis</name>
    <name type="common">Meningeal worm</name>
    <dbReference type="NCBI Taxonomy" id="148309"/>
    <lineage>
        <taxon>Eukaryota</taxon>
        <taxon>Metazoa</taxon>
        <taxon>Ecdysozoa</taxon>
        <taxon>Nematoda</taxon>
        <taxon>Chromadorea</taxon>
        <taxon>Rhabditida</taxon>
        <taxon>Rhabditina</taxon>
        <taxon>Rhabditomorpha</taxon>
        <taxon>Strongyloidea</taxon>
        <taxon>Metastrongylidae</taxon>
        <taxon>Parelaphostrongylus</taxon>
    </lineage>
</organism>
<evidence type="ECO:0000313" key="1">
    <source>
        <dbReference type="EMBL" id="KAJ1363049.1"/>
    </source>
</evidence>
<sequence>AIARKHFDIIRLSEEQRGVVRCALNFPGNLFFTCGAGTGESVVLRRIIELLPATTTFVTAATGLFHDRLEATQKYSGKTNQFNPEYSAATGVHSILALH</sequence>
<accession>A0AAD5N9G4</accession>
<proteinExistence type="predicted"/>
<comment type="caution">
    <text evidence="1">The sequence shown here is derived from an EMBL/GenBank/DDBJ whole genome shotgun (WGS) entry which is preliminary data.</text>
</comment>
<feature type="non-terminal residue" evidence="1">
    <location>
        <position position="1"/>
    </location>
</feature>
<dbReference type="InterPro" id="IPR027417">
    <property type="entry name" value="P-loop_NTPase"/>
</dbReference>
<dbReference type="Proteomes" id="UP001196413">
    <property type="component" value="Unassembled WGS sequence"/>
</dbReference>
<protein>
    <submittedName>
        <fullName evidence="1">Uncharacterized protein</fullName>
    </submittedName>
</protein>
<dbReference type="EMBL" id="JAHQIW010004596">
    <property type="protein sequence ID" value="KAJ1363049.1"/>
    <property type="molecule type" value="Genomic_DNA"/>
</dbReference>
<dbReference type="AlphaFoldDB" id="A0AAD5N9G4"/>
<keyword evidence="2" id="KW-1185">Reference proteome</keyword>
<gene>
    <name evidence="1" type="ORF">KIN20_022805</name>
</gene>
<evidence type="ECO:0000313" key="2">
    <source>
        <dbReference type="Proteomes" id="UP001196413"/>
    </source>
</evidence>
<name>A0AAD5N9G4_PARTN</name>
<reference evidence="1" key="1">
    <citation type="submission" date="2021-06" db="EMBL/GenBank/DDBJ databases">
        <title>Parelaphostrongylus tenuis whole genome reference sequence.</title>
        <authorList>
            <person name="Garwood T.J."/>
            <person name="Larsen P.A."/>
            <person name="Fountain-Jones N.M."/>
            <person name="Garbe J.R."/>
            <person name="Macchietto M.G."/>
            <person name="Kania S.A."/>
            <person name="Gerhold R.W."/>
            <person name="Richards J.E."/>
            <person name="Wolf T.M."/>
        </authorList>
    </citation>
    <scope>NUCLEOTIDE SEQUENCE</scope>
    <source>
        <strain evidence="1">MNPRO001-30</strain>
        <tissue evidence="1">Meninges</tissue>
    </source>
</reference>